<name>A0A1J9QVL0_9EURO</name>
<evidence type="ECO:0000313" key="2">
    <source>
        <dbReference type="Proteomes" id="UP000242791"/>
    </source>
</evidence>
<evidence type="ECO:0000313" key="1">
    <source>
        <dbReference type="EMBL" id="OJD20239.1"/>
    </source>
</evidence>
<proteinExistence type="predicted"/>
<protein>
    <submittedName>
        <fullName evidence="1">Uncharacterized protein</fullName>
    </submittedName>
</protein>
<dbReference type="Proteomes" id="UP000242791">
    <property type="component" value="Unassembled WGS sequence"/>
</dbReference>
<dbReference type="VEuPathDB" id="FungiDB:ACJ73_08431"/>
<accession>A0A1J9QVL0</accession>
<keyword evidence="2" id="KW-1185">Reference proteome</keyword>
<gene>
    <name evidence="1" type="ORF">ACJ73_08431</name>
</gene>
<comment type="caution">
    <text evidence="1">The sequence shown here is derived from an EMBL/GenBank/DDBJ whole genome shotgun (WGS) entry which is preliminary data.</text>
</comment>
<sequence length="186" mass="20613">MDSRMDSYCVFTHLFTLLKGANAQTGLLIVNQASFSQPARHVTNVAADQGTAELKDSSSSPVSIESDAKKDLDELAKWLRKAKMIQKEECRWLCDDPQRSVAPRTLLQKMNLYKGGYVIALSRISGKTIVKKDKGFDNLFIPLSGEIDVCGQHLKPGQYVRFTSDQVVDAQLDFLTVAVPETTSVD</sequence>
<reference evidence="1 2" key="1">
    <citation type="submission" date="2015-08" db="EMBL/GenBank/DDBJ databases">
        <title>Emmonsia species relationships and genome sequence.</title>
        <authorList>
            <person name="Cuomo C.A."/>
            <person name="Schwartz I.S."/>
            <person name="Kenyon C."/>
            <person name="De Hoog G.S."/>
            <person name="Govender N.P."/>
            <person name="Botha A."/>
            <person name="Moreno L."/>
            <person name="De Vries M."/>
            <person name="Munoz J.F."/>
            <person name="Stielow J.B."/>
        </authorList>
    </citation>
    <scope>NUCLEOTIDE SEQUENCE [LARGE SCALE GENOMIC DNA]</scope>
    <source>
        <strain evidence="1 2">EI222</strain>
    </source>
</reference>
<dbReference type="AlphaFoldDB" id="A0A1J9QVL0"/>
<dbReference type="OrthoDB" id="4252872at2759"/>
<organism evidence="1 2">
    <name type="scientific">Blastomyces percursus</name>
    <dbReference type="NCBI Taxonomy" id="1658174"/>
    <lineage>
        <taxon>Eukaryota</taxon>
        <taxon>Fungi</taxon>
        <taxon>Dikarya</taxon>
        <taxon>Ascomycota</taxon>
        <taxon>Pezizomycotina</taxon>
        <taxon>Eurotiomycetes</taxon>
        <taxon>Eurotiomycetidae</taxon>
        <taxon>Onygenales</taxon>
        <taxon>Ajellomycetaceae</taxon>
        <taxon>Blastomyces</taxon>
    </lineage>
</organism>
<dbReference type="EMBL" id="LGTZ01001982">
    <property type="protein sequence ID" value="OJD20239.1"/>
    <property type="molecule type" value="Genomic_DNA"/>
</dbReference>